<evidence type="ECO:0000313" key="2">
    <source>
        <dbReference type="EMBL" id="EAT44896.1"/>
    </source>
</evidence>
<dbReference type="PaxDb" id="7159-AAEL003796-PA"/>
<organism evidence="2 3">
    <name type="scientific">Aedes aegypti</name>
    <name type="common">Yellowfever mosquito</name>
    <name type="synonym">Culex aegypti</name>
    <dbReference type="NCBI Taxonomy" id="7159"/>
    <lineage>
        <taxon>Eukaryota</taxon>
        <taxon>Metazoa</taxon>
        <taxon>Ecdysozoa</taxon>
        <taxon>Arthropoda</taxon>
        <taxon>Hexapoda</taxon>
        <taxon>Insecta</taxon>
        <taxon>Pterygota</taxon>
        <taxon>Neoptera</taxon>
        <taxon>Endopterygota</taxon>
        <taxon>Diptera</taxon>
        <taxon>Nematocera</taxon>
        <taxon>Culicoidea</taxon>
        <taxon>Culicidae</taxon>
        <taxon>Culicinae</taxon>
        <taxon>Aedini</taxon>
        <taxon>Aedes</taxon>
        <taxon>Stegomyia</taxon>
    </lineage>
</organism>
<dbReference type="AlphaFoldDB" id="Q17EI3"/>
<reference evidence="2" key="1">
    <citation type="submission" date="2005-10" db="EMBL/GenBank/DDBJ databases">
        <authorList>
            <person name="Loftus B.J."/>
            <person name="Nene V.M."/>
            <person name="Hannick L.I."/>
            <person name="Bidwell S."/>
            <person name="Haas B."/>
            <person name="Amedeo P."/>
            <person name="Orvis J."/>
            <person name="Wortman J.R."/>
            <person name="White O.R."/>
            <person name="Salzberg S."/>
            <person name="Shumway M."/>
            <person name="Koo H."/>
            <person name="Zhao Y."/>
            <person name="Holmes M."/>
            <person name="Miller J."/>
            <person name="Schatz M."/>
            <person name="Pop M."/>
            <person name="Pai G."/>
            <person name="Utterback T."/>
            <person name="Rogers Y.-H."/>
            <person name="Kravitz S."/>
            <person name="Fraser C.M."/>
        </authorList>
    </citation>
    <scope>NUCLEOTIDE SEQUENCE</scope>
    <source>
        <strain evidence="2">Liverpool</strain>
    </source>
</reference>
<dbReference type="HOGENOM" id="CLU_2560120_0_0_1"/>
<gene>
    <name evidence="2" type="ORF">AaeL_AAEL003796</name>
</gene>
<proteinExistence type="predicted"/>
<sequence length="82" mass="9222">MVFLLGLYIQLFLFFFSKTSRPQTAVWTALKLKFLLSGSVINISEHILSAGRGIEWIIIAHLDAHQGNGYSKNLMDGLAIER</sequence>
<dbReference type="Proteomes" id="UP000682892">
    <property type="component" value="Unassembled WGS sequence"/>
</dbReference>
<feature type="chain" id="PRO_5014307946" evidence="1">
    <location>
        <begin position="20"/>
        <end position="82"/>
    </location>
</feature>
<reference evidence="2" key="2">
    <citation type="journal article" date="2007" name="Science">
        <title>Genome sequence of Aedes aegypti, a major arbovirus vector.</title>
        <authorList>
            <person name="Nene V."/>
            <person name="Wortman J.R."/>
            <person name="Lawson D."/>
            <person name="Haas B."/>
            <person name="Kodira C."/>
            <person name="Tu Z.J."/>
            <person name="Loftus B."/>
            <person name="Xi Z."/>
            <person name="Megy K."/>
            <person name="Grabherr M."/>
            <person name="Ren Q."/>
            <person name="Zdobnov E.M."/>
            <person name="Lobo N.F."/>
            <person name="Campbell K.S."/>
            <person name="Brown S.E."/>
            <person name="Bonaldo M.F."/>
            <person name="Zhu J."/>
            <person name="Sinkins S.P."/>
            <person name="Hogenkamp D.G."/>
            <person name="Amedeo P."/>
            <person name="Arensburger P."/>
            <person name="Atkinson P.W."/>
            <person name="Bidwell S."/>
            <person name="Biedler J."/>
            <person name="Birney E."/>
            <person name="Bruggner R.V."/>
            <person name="Costas J."/>
            <person name="Coy M.R."/>
            <person name="Crabtree J."/>
            <person name="Crawford M."/>
            <person name="Debruyn B."/>
            <person name="Decaprio D."/>
            <person name="Eiglmeier K."/>
            <person name="Eisenstadt E."/>
            <person name="El-Dorry H."/>
            <person name="Gelbart W.M."/>
            <person name="Gomes S.L."/>
            <person name="Hammond M."/>
            <person name="Hannick L.I."/>
            <person name="Hogan J.R."/>
            <person name="Holmes M.H."/>
            <person name="Jaffe D."/>
            <person name="Johnston J.S."/>
            <person name="Kennedy R.C."/>
            <person name="Koo H."/>
            <person name="Kravitz S."/>
            <person name="Kriventseva E.V."/>
            <person name="Kulp D."/>
            <person name="Labutti K."/>
            <person name="Lee E."/>
            <person name="Li S."/>
            <person name="Lovin D.D."/>
            <person name="Mao C."/>
            <person name="Mauceli E."/>
            <person name="Menck C.F."/>
            <person name="Miller J.R."/>
            <person name="Montgomery P."/>
            <person name="Mori A."/>
            <person name="Nascimento A.L."/>
            <person name="Naveira H.F."/>
            <person name="Nusbaum C."/>
            <person name="O'leary S."/>
            <person name="Orvis J."/>
            <person name="Pertea M."/>
            <person name="Quesneville H."/>
            <person name="Reidenbach K.R."/>
            <person name="Rogers Y.H."/>
            <person name="Roth C.W."/>
            <person name="Schneider J.R."/>
            <person name="Schatz M."/>
            <person name="Shumway M."/>
            <person name="Stanke M."/>
            <person name="Stinson E.O."/>
            <person name="Tubio J.M."/>
            <person name="Vanzee J.P."/>
            <person name="Verjovski-Almeida S."/>
            <person name="Werner D."/>
            <person name="White O."/>
            <person name="Wyder S."/>
            <person name="Zeng Q."/>
            <person name="Zhao Q."/>
            <person name="Zhao Y."/>
            <person name="Hill C.A."/>
            <person name="Raikhel A.S."/>
            <person name="Soares M.B."/>
            <person name="Knudson D.L."/>
            <person name="Lee N.H."/>
            <person name="Galagan J."/>
            <person name="Salzberg S.L."/>
            <person name="Paulsen I.T."/>
            <person name="Dimopoulos G."/>
            <person name="Collins F.H."/>
            <person name="Birren B."/>
            <person name="Fraser-Liggett C.M."/>
            <person name="Severson D.W."/>
        </authorList>
    </citation>
    <scope>NUCLEOTIDE SEQUENCE [LARGE SCALE GENOMIC DNA]</scope>
    <source>
        <strain evidence="2">Liverpool</strain>
    </source>
</reference>
<dbReference type="EMBL" id="CH477282">
    <property type="protein sequence ID" value="EAT44896.1"/>
    <property type="molecule type" value="Genomic_DNA"/>
</dbReference>
<evidence type="ECO:0000313" key="3">
    <source>
        <dbReference type="Proteomes" id="UP000682892"/>
    </source>
</evidence>
<keyword evidence="1" id="KW-0732">Signal</keyword>
<protein>
    <submittedName>
        <fullName evidence="2">AAEL003796-PA</fullName>
    </submittedName>
</protein>
<feature type="signal peptide" evidence="1">
    <location>
        <begin position="1"/>
        <end position="19"/>
    </location>
</feature>
<evidence type="ECO:0000256" key="1">
    <source>
        <dbReference type="SAM" id="SignalP"/>
    </source>
</evidence>
<name>Q17EI3_AEDAE</name>
<accession>Q17EI3</accession>
<reference evidence="2" key="3">
    <citation type="submission" date="2012-09" db="EMBL/GenBank/DDBJ databases">
        <authorList>
            <consortium name="VectorBase"/>
        </authorList>
    </citation>
    <scope>NUCLEOTIDE SEQUENCE</scope>
    <source>
        <strain evidence="2">Liverpool</strain>
    </source>
</reference>